<dbReference type="Proteomes" id="UP001372338">
    <property type="component" value="Unassembled WGS sequence"/>
</dbReference>
<proteinExistence type="predicted"/>
<feature type="compositionally biased region" description="Basic residues" evidence="1">
    <location>
        <begin position="19"/>
        <end position="31"/>
    </location>
</feature>
<reference evidence="2 3" key="1">
    <citation type="submission" date="2024-01" db="EMBL/GenBank/DDBJ databases">
        <title>The genomes of 5 underutilized Papilionoideae crops provide insights into root nodulation and disease resistanc.</title>
        <authorList>
            <person name="Yuan L."/>
        </authorList>
    </citation>
    <scope>NUCLEOTIDE SEQUENCE [LARGE SCALE GENOMIC DNA]</scope>
    <source>
        <strain evidence="2">ZHUSHIDOU_FW_LH</strain>
        <tissue evidence="2">Leaf</tissue>
    </source>
</reference>
<organism evidence="2 3">
    <name type="scientific">Crotalaria pallida</name>
    <name type="common">Smooth rattlebox</name>
    <name type="synonym">Crotalaria striata</name>
    <dbReference type="NCBI Taxonomy" id="3830"/>
    <lineage>
        <taxon>Eukaryota</taxon>
        <taxon>Viridiplantae</taxon>
        <taxon>Streptophyta</taxon>
        <taxon>Embryophyta</taxon>
        <taxon>Tracheophyta</taxon>
        <taxon>Spermatophyta</taxon>
        <taxon>Magnoliopsida</taxon>
        <taxon>eudicotyledons</taxon>
        <taxon>Gunneridae</taxon>
        <taxon>Pentapetalae</taxon>
        <taxon>rosids</taxon>
        <taxon>fabids</taxon>
        <taxon>Fabales</taxon>
        <taxon>Fabaceae</taxon>
        <taxon>Papilionoideae</taxon>
        <taxon>50 kb inversion clade</taxon>
        <taxon>genistoids sensu lato</taxon>
        <taxon>core genistoids</taxon>
        <taxon>Crotalarieae</taxon>
        <taxon>Crotalaria</taxon>
    </lineage>
</organism>
<comment type="caution">
    <text evidence="2">The sequence shown here is derived from an EMBL/GenBank/DDBJ whole genome shotgun (WGS) entry which is preliminary data.</text>
</comment>
<protein>
    <submittedName>
        <fullName evidence="2">Uncharacterized protein</fullName>
    </submittedName>
</protein>
<keyword evidence="3" id="KW-1185">Reference proteome</keyword>
<feature type="region of interest" description="Disordered" evidence="1">
    <location>
        <begin position="1"/>
        <end position="31"/>
    </location>
</feature>
<dbReference type="AlphaFoldDB" id="A0AAN9DZA9"/>
<evidence type="ECO:0000256" key="1">
    <source>
        <dbReference type="SAM" id="MobiDB-lite"/>
    </source>
</evidence>
<accession>A0AAN9DZA9</accession>
<gene>
    <name evidence="2" type="ORF">RIF29_38489</name>
</gene>
<dbReference type="EMBL" id="JAYWIO010000008">
    <property type="protein sequence ID" value="KAK7243679.1"/>
    <property type="molecule type" value="Genomic_DNA"/>
</dbReference>
<evidence type="ECO:0000313" key="2">
    <source>
        <dbReference type="EMBL" id="KAK7243679.1"/>
    </source>
</evidence>
<evidence type="ECO:0000313" key="3">
    <source>
        <dbReference type="Proteomes" id="UP001372338"/>
    </source>
</evidence>
<name>A0AAN9DZA9_CROPI</name>
<sequence length="123" mass="13557">MPLSLTPNLSLSSTSLAPPRHHPAVATAARHRNTHRSLSLLRRFSLTVGRESRLQGLCRFSLSLHRFSLTSPSFLSHCVCAATRGSPLVATLHPSALFDLENNNSELKSELKDLYINSAVKRI</sequence>
<feature type="compositionally biased region" description="Low complexity" evidence="1">
    <location>
        <begin position="1"/>
        <end position="18"/>
    </location>
</feature>